<dbReference type="OrthoDB" id="5176475at2"/>
<dbReference type="STRING" id="561176.SAMN04488561_2098"/>
<gene>
    <name evidence="2" type="ORF">SAMN04488561_2098</name>
</gene>
<keyword evidence="3" id="KW-1185">Reference proteome</keyword>
<name>A0A1H5KK71_9ACTN</name>
<reference evidence="3" key="1">
    <citation type="submission" date="2016-10" db="EMBL/GenBank/DDBJ databases">
        <authorList>
            <person name="Varghese N."/>
            <person name="Submissions S."/>
        </authorList>
    </citation>
    <scope>NUCLEOTIDE SEQUENCE [LARGE SCALE GENOMIC DNA]</scope>
    <source>
        <strain evidence="3">DSM 45237</strain>
    </source>
</reference>
<proteinExistence type="predicted"/>
<keyword evidence="1" id="KW-1133">Transmembrane helix</keyword>
<sequence>MTEPTIRDLFQKTLTGEPAQPVVADEDVVRGRARVRRLWRRRIAGGAAVLAVAGLGAAAVPAVLDDDRDNVASADGAGNPADYPPQIGADPVKQRMWDAIESALPAGVEVVPAEDLEHEVVPAPGPSIEVYLTRGTTGAAFPLVVTLEPTRTDLPEYRPCTDPGPLEGTPSQWLNCTEGRDDDGVYRAAGDLNDLHTTAVLAEDDHASVTVHWRVAPLEVSGDQPSPGSPPSALALDRGEGAAIADAVLAAAADLDAADLTSGVQLEAVADAWLEVRNVMEEALGGEITVVRSEDPVVDLQDAEHQAGTVMAEYVADDGVTVELWFWQRPRVSEPMCVQLISQCASVTGVMEAPGGAFMVGSISGPGTPVGMRGSTWVRVASRTPGDERLPALLDDAHQVLQEQLAPLVEAPLDAG</sequence>
<accession>A0A1H5KK71</accession>
<organism evidence="2 3">
    <name type="scientific">Jiangella alba</name>
    <dbReference type="NCBI Taxonomy" id="561176"/>
    <lineage>
        <taxon>Bacteria</taxon>
        <taxon>Bacillati</taxon>
        <taxon>Actinomycetota</taxon>
        <taxon>Actinomycetes</taxon>
        <taxon>Jiangellales</taxon>
        <taxon>Jiangellaceae</taxon>
        <taxon>Jiangella</taxon>
    </lineage>
</organism>
<protein>
    <submittedName>
        <fullName evidence="2">Uncharacterized protein</fullName>
    </submittedName>
</protein>
<dbReference type="AlphaFoldDB" id="A0A1H5KK71"/>
<dbReference type="RefSeq" id="WP_069112920.1">
    <property type="nucleotide sequence ID" value="NZ_FNUC01000003.1"/>
</dbReference>
<keyword evidence="1" id="KW-0472">Membrane</keyword>
<feature type="transmembrane region" description="Helical" evidence="1">
    <location>
        <begin position="43"/>
        <end position="64"/>
    </location>
</feature>
<dbReference type="Proteomes" id="UP000181980">
    <property type="component" value="Unassembled WGS sequence"/>
</dbReference>
<dbReference type="EMBL" id="FNUC01000003">
    <property type="protein sequence ID" value="SEE64817.1"/>
    <property type="molecule type" value="Genomic_DNA"/>
</dbReference>
<keyword evidence="1" id="KW-0812">Transmembrane</keyword>
<evidence type="ECO:0000313" key="2">
    <source>
        <dbReference type="EMBL" id="SEE64817.1"/>
    </source>
</evidence>
<evidence type="ECO:0000313" key="3">
    <source>
        <dbReference type="Proteomes" id="UP000181980"/>
    </source>
</evidence>
<evidence type="ECO:0000256" key="1">
    <source>
        <dbReference type="SAM" id="Phobius"/>
    </source>
</evidence>